<dbReference type="AlphaFoldDB" id="A0A3G2R3K2"/>
<evidence type="ECO:0000256" key="7">
    <source>
        <dbReference type="PROSITE-ProRule" id="PRU00418"/>
    </source>
</evidence>
<feature type="binding site" evidence="6">
    <location>
        <position position="78"/>
    </location>
    <ligand>
        <name>Mg(2+)</name>
        <dbReference type="ChEBI" id="CHEBI:18420"/>
        <note>ligand shared between all trimeric partners</note>
    </ligand>
</feature>
<evidence type="ECO:0000256" key="2">
    <source>
        <dbReference type="ARBA" id="ARBA00022597"/>
    </source>
</evidence>
<dbReference type="PROSITE" id="PS51095">
    <property type="entry name" value="PTS_EIIA_TYPE_3"/>
    <property type="match status" value="1"/>
</dbReference>
<gene>
    <name evidence="9" type="ORF">D2962_02995</name>
</gene>
<organism evidence="9 10">
    <name type="scientific">Biomaibacter acetigenes</name>
    <dbReference type="NCBI Taxonomy" id="2316383"/>
    <lineage>
        <taxon>Bacteria</taxon>
        <taxon>Bacillati</taxon>
        <taxon>Bacillota</taxon>
        <taxon>Clostridia</taxon>
        <taxon>Thermosediminibacterales</taxon>
        <taxon>Tepidanaerobacteraceae</taxon>
        <taxon>Biomaibacter</taxon>
    </lineage>
</organism>
<keyword evidence="3" id="KW-0808">Transferase</keyword>
<dbReference type="Pfam" id="PF02255">
    <property type="entry name" value="PTS_IIA"/>
    <property type="match status" value="1"/>
</dbReference>
<keyword evidence="2" id="KW-0762">Sugar transport</keyword>
<dbReference type="GO" id="GO:0009401">
    <property type="term" value="P:phosphoenolpyruvate-dependent sugar phosphotransferase system"/>
    <property type="evidence" value="ECO:0007669"/>
    <property type="project" value="UniProtKB-KW"/>
</dbReference>
<evidence type="ECO:0000256" key="3">
    <source>
        <dbReference type="ARBA" id="ARBA00022679"/>
    </source>
</evidence>
<dbReference type="PIRSF" id="PIRSF000699">
    <property type="entry name" value="PTS_IILac_III"/>
    <property type="match status" value="1"/>
</dbReference>
<evidence type="ECO:0000313" key="9">
    <source>
        <dbReference type="EMBL" id="AYO29708.1"/>
    </source>
</evidence>
<evidence type="ECO:0000256" key="8">
    <source>
        <dbReference type="SAM" id="Coils"/>
    </source>
</evidence>
<keyword evidence="10" id="KW-1185">Reference proteome</keyword>
<evidence type="ECO:0000256" key="5">
    <source>
        <dbReference type="PIRSR" id="PIRSR000699-1"/>
    </source>
</evidence>
<keyword evidence="1" id="KW-0813">Transport</keyword>
<evidence type="ECO:0000256" key="1">
    <source>
        <dbReference type="ARBA" id="ARBA00022448"/>
    </source>
</evidence>
<dbReference type="Gene3D" id="1.20.58.80">
    <property type="entry name" value="Phosphotransferase system, lactose/cellobiose-type IIA subunit"/>
    <property type="match status" value="1"/>
</dbReference>
<dbReference type="KEGG" id="bacg:D2962_02995"/>
<protein>
    <submittedName>
        <fullName evidence="9">PTS lactose/cellobiose transporter subunit IIA</fullName>
    </submittedName>
</protein>
<evidence type="ECO:0000256" key="4">
    <source>
        <dbReference type="ARBA" id="ARBA00022683"/>
    </source>
</evidence>
<dbReference type="RefSeq" id="WP_122014093.1">
    <property type="nucleotide sequence ID" value="NZ_CP033169.1"/>
</dbReference>
<feature type="coiled-coil region" evidence="8">
    <location>
        <begin position="26"/>
        <end position="53"/>
    </location>
</feature>
<dbReference type="PANTHER" id="PTHR34382">
    <property type="entry name" value="PTS SYSTEM N,N'-DIACETYLCHITOBIOSE-SPECIFIC EIIA COMPONENT"/>
    <property type="match status" value="1"/>
</dbReference>
<evidence type="ECO:0000313" key="10">
    <source>
        <dbReference type="Proteomes" id="UP000280960"/>
    </source>
</evidence>
<feature type="modified residue" description="Phosphohistidine; by HPr" evidence="7">
    <location>
        <position position="75"/>
    </location>
</feature>
<keyword evidence="4" id="KW-0598">Phosphotransferase system</keyword>
<dbReference type="GO" id="GO:0016740">
    <property type="term" value="F:transferase activity"/>
    <property type="evidence" value="ECO:0007669"/>
    <property type="project" value="UniProtKB-KW"/>
</dbReference>
<dbReference type="Proteomes" id="UP000280960">
    <property type="component" value="Chromosome"/>
</dbReference>
<keyword evidence="8" id="KW-0175">Coiled coil</keyword>
<keyword evidence="6" id="KW-0479">Metal-binding</keyword>
<sequence length="107" mass="12111">MDLEQVAFQIIANSGEARSKISEAMDACEEGQLEKAEKLIEEAEKNLLAAHDTHMKVCQKEACGENIQPTLLLIHGMDLMLVTESERDMAKRMLRIARKYFAGREVF</sequence>
<dbReference type="PANTHER" id="PTHR34382:SF7">
    <property type="entry name" value="PTS SYSTEM N,N'-DIACETYLCHITOBIOSE-SPECIFIC EIIA COMPONENT"/>
    <property type="match status" value="1"/>
</dbReference>
<dbReference type="EMBL" id="CP033169">
    <property type="protein sequence ID" value="AYO29708.1"/>
    <property type="molecule type" value="Genomic_DNA"/>
</dbReference>
<reference evidence="9 10" key="1">
    <citation type="submission" date="2018-10" db="EMBL/GenBank/DDBJ databases">
        <authorList>
            <person name="Zhang X."/>
        </authorList>
    </citation>
    <scope>NUCLEOTIDE SEQUENCE [LARGE SCALE GENOMIC DNA]</scope>
    <source>
        <strain evidence="9 10">SK-G1</strain>
    </source>
</reference>
<proteinExistence type="predicted"/>
<dbReference type="GO" id="GO:0046872">
    <property type="term" value="F:metal ion binding"/>
    <property type="evidence" value="ECO:0007669"/>
    <property type="project" value="UniProtKB-KW"/>
</dbReference>
<comment type="cofactor">
    <cofactor evidence="6">
        <name>Mg(2+)</name>
        <dbReference type="ChEBI" id="CHEBI:18420"/>
    </cofactor>
    <text evidence="6">Binds 1 Mg(2+) ion per trimer.</text>
</comment>
<dbReference type="SUPFAM" id="SSF46973">
    <property type="entry name" value="Enzyme IIa from lactose specific PTS, IIa-lac"/>
    <property type="match status" value="1"/>
</dbReference>
<evidence type="ECO:0000256" key="6">
    <source>
        <dbReference type="PIRSR" id="PIRSR000699-2"/>
    </source>
</evidence>
<dbReference type="InterPro" id="IPR003188">
    <property type="entry name" value="PTS_IIA_lac/cel"/>
</dbReference>
<dbReference type="InterPro" id="IPR036542">
    <property type="entry name" value="PTS_IIA_lac/cel_sf"/>
</dbReference>
<accession>A0A3G2R3K2</accession>
<feature type="active site" description="Tele-phosphohistidine intermediate" evidence="5">
    <location>
        <position position="75"/>
    </location>
</feature>
<keyword evidence="6" id="KW-0460">Magnesium</keyword>
<name>A0A3G2R3K2_9FIRM</name>